<dbReference type="SUPFAM" id="SSF53335">
    <property type="entry name" value="S-adenosyl-L-methionine-dependent methyltransferases"/>
    <property type="match status" value="1"/>
</dbReference>
<dbReference type="RefSeq" id="WP_247231101.1">
    <property type="nucleotide sequence ID" value="NZ_JALKHS010000006.1"/>
</dbReference>
<proteinExistence type="inferred from homology"/>
<dbReference type="EC" id="2.1.1.37" evidence="1"/>
<evidence type="ECO:0000256" key="5">
    <source>
        <dbReference type="ARBA" id="ARBA00022747"/>
    </source>
</evidence>
<evidence type="ECO:0000256" key="6">
    <source>
        <dbReference type="ARBA" id="ARBA00047422"/>
    </source>
</evidence>
<name>A0ABT0DWL6_9SPHN</name>
<dbReference type="GO" id="GO:0032259">
    <property type="term" value="P:methylation"/>
    <property type="evidence" value="ECO:0007669"/>
    <property type="project" value="UniProtKB-KW"/>
</dbReference>
<evidence type="ECO:0000256" key="3">
    <source>
        <dbReference type="ARBA" id="ARBA00022679"/>
    </source>
</evidence>
<dbReference type="GO" id="GO:0008168">
    <property type="term" value="F:methyltransferase activity"/>
    <property type="evidence" value="ECO:0007669"/>
    <property type="project" value="UniProtKB-KW"/>
</dbReference>
<dbReference type="Proteomes" id="UP001203512">
    <property type="component" value="Unassembled WGS sequence"/>
</dbReference>
<comment type="caution">
    <text evidence="8">The sequence shown here is derived from an EMBL/GenBank/DDBJ whole genome shotgun (WGS) entry which is preliminary data.</text>
</comment>
<dbReference type="PANTHER" id="PTHR46098">
    <property type="entry name" value="TRNA (CYTOSINE(38)-C(5))-METHYLTRANSFERASE"/>
    <property type="match status" value="1"/>
</dbReference>
<feature type="active site" evidence="7">
    <location>
        <position position="85"/>
    </location>
</feature>
<dbReference type="PROSITE" id="PS51679">
    <property type="entry name" value="SAM_MT_C5"/>
    <property type="match status" value="1"/>
</dbReference>
<reference evidence="8 9" key="1">
    <citation type="submission" date="2022-04" db="EMBL/GenBank/DDBJ databases">
        <authorList>
            <person name="Huq M.A."/>
        </authorList>
    </citation>
    <scope>NUCLEOTIDE SEQUENCE [LARGE SCALE GENOMIC DNA]</scope>
    <source>
        <strain evidence="8 9">MAH-33</strain>
    </source>
</reference>
<dbReference type="Pfam" id="PF00145">
    <property type="entry name" value="DNA_methylase"/>
    <property type="match status" value="1"/>
</dbReference>
<evidence type="ECO:0000313" key="9">
    <source>
        <dbReference type="Proteomes" id="UP001203512"/>
    </source>
</evidence>
<evidence type="ECO:0000256" key="1">
    <source>
        <dbReference type="ARBA" id="ARBA00011975"/>
    </source>
</evidence>
<dbReference type="PANTHER" id="PTHR46098:SF1">
    <property type="entry name" value="TRNA (CYTOSINE(38)-C(5))-METHYLTRANSFERASE"/>
    <property type="match status" value="1"/>
</dbReference>
<evidence type="ECO:0000256" key="7">
    <source>
        <dbReference type="PROSITE-ProRule" id="PRU01016"/>
    </source>
</evidence>
<keyword evidence="3 7" id="KW-0808">Transferase</keyword>
<comment type="similarity">
    <text evidence="7">Belongs to the class I-like SAM-binding methyltransferase superfamily. C5-methyltransferase family.</text>
</comment>
<protein>
    <recommendedName>
        <fullName evidence="1">DNA (cytosine-5-)-methyltransferase</fullName>
        <ecNumber evidence="1">2.1.1.37</ecNumber>
    </recommendedName>
</protein>
<accession>A0ABT0DWL6</accession>
<dbReference type="Gene3D" id="3.40.50.150">
    <property type="entry name" value="Vaccinia Virus protein VP39"/>
    <property type="match status" value="1"/>
</dbReference>
<dbReference type="Gene3D" id="3.90.120.10">
    <property type="entry name" value="DNA Methylase, subunit A, domain 2"/>
    <property type="match status" value="1"/>
</dbReference>
<evidence type="ECO:0000256" key="4">
    <source>
        <dbReference type="ARBA" id="ARBA00022691"/>
    </source>
</evidence>
<evidence type="ECO:0000256" key="2">
    <source>
        <dbReference type="ARBA" id="ARBA00022603"/>
    </source>
</evidence>
<keyword evidence="2 7" id="KW-0489">Methyltransferase</keyword>
<sequence length="542" mass="57917">MLAATICSGIGAPEVAMPHWSWIFASDIEAAPRAIMAYRHGAEDASRARSGTGPALWGDFTAIRGRFLRRLGIALPQWLVAGTPCQSFSIAGLRGGMADARGNLTMEFLRLVHALRRAGSLKGFLWENVPGILSHADNPFGCFLAGIVGSDTPIVSPLKRGRWSRAGMVDGPFGKAAWVVKDAQYFGLAQRRARVLVVASFVDGIDPAAVLFERCGVSGNNPPRREQREDVAVSPTLRARANSSHRGDSQAYVAECFGGGNTSGPIERAACLTAKGQRVDFEVETFVTHALRGEGFDASEDGTGRGTPIVPVDLTNGSIGADIAGTIEHAQHKSNRGQAVLQPISFNSREDFCHSEEVFGSLGSSSPQAQAVAYAIQAGATRENPAAGPDGVGVKEDVAYTLEARAEVQAVAFSIMPMNSGKDYKARETDIAQPLMAGGPVGGNQGGDYIQQQMGVRRLMPVECERLQGFPDHFTAIPYRSRKVTPDEAAHAAIEGRLADCTPDGDLVTDCMADGPRYKALGNSMPVNMIRFYLQRVERMVA</sequence>
<keyword evidence="9" id="KW-1185">Reference proteome</keyword>
<comment type="catalytic activity">
    <reaction evidence="6">
        <text>a 2'-deoxycytidine in DNA + S-adenosyl-L-methionine = a 5-methyl-2'-deoxycytidine in DNA + S-adenosyl-L-homocysteine + H(+)</text>
        <dbReference type="Rhea" id="RHEA:13681"/>
        <dbReference type="Rhea" id="RHEA-COMP:11369"/>
        <dbReference type="Rhea" id="RHEA-COMP:11370"/>
        <dbReference type="ChEBI" id="CHEBI:15378"/>
        <dbReference type="ChEBI" id="CHEBI:57856"/>
        <dbReference type="ChEBI" id="CHEBI:59789"/>
        <dbReference type="ChEBI" id="CHEBI:85452"/>
        <dbReference type="ChEBI" id="CHEBI:85454"/>
        <dbReference type="EC" id="2.1.1.37"/>
    </reaction>
</comment>
<dbReference type="EMBL" id="JALKHS010000006">
    <property type="protein sequence ID" value="MCK0531483.1"/>
    <property type="molecule type" value="Genomic_DNA"/>
</dbReference>
<dbReference type="InterPro" id="IPR050750">
    <property type="entry name" value="C5-MTase"/>
</dbReference>
<dbReference type="InterPro" id="IPR001525">
    <property type="entry name" value="C5_MeTfrase"/>
</dbReference>
<organism evidence="8 9">
    <name type="scientific">Sphingobium agri</name>
    <dbReference type="NCBI Taxonomy" id="2933566"/>
    <lineage>
        <taxon>Bacteria</taxon>
        <taxon>Pseudomonadati</taxon>
        <taxon>Pseudomonadota</taxon>
        <taxon>Alphaproteobacteria</taxon>
        <taxon>Sphingomonadales</taxon>
        <taxon>Sphingomonadaceae</taxon>
        <taxon>Sphingobium</taxon>
    </lineage>
</organism>
<dbReference type="InterPro" id="IPR029063">
    <property type="entry name" value="SAM-dependent_MTases_sf"/>
</dbReference>
<evidence type="ECO:0000313" key="8">
    <source>
        <dbReference type="EMBL" id="MCK0531483.1"/>
    </source>
</evidence>
<gene>
    <name evidence="8" type="ORF">MU848_07785</name>
</gene>
<keyword evidence="5" id="KW-0680">Restriction system</keyword>
<keyword evidence="4 7" id="KW-0949">S-adenosyl-L-methionine</keyword>